<dbReference type="KEGG" id="see:SNSL254_A2731"/>
<evidence type="ECO:0000313" key="3">
    <source>
        <dbReference type="Proteomes" id="UP000008824"/>
    </source>
</evidence>
<dbReference type="HOGENOM" id="CLU_3296141_0_0_6"/>
<organism evidence="2 3">
    <name type="scientific">Salmonella newport (strain SL254)</name>
    <dbReference type="NCBI Taxonomy" id="423368"/>
    <lineage>
        <taxon>Bacteria</taxon>
        <taxon>Pseudomonadati</taxon>
        <taxon>Pseudomonadota</taxon>
        <taxon>Gammaproteobacteria</taxon>
        <taxon>Enterobacterales</taxon>
        <taxon>Enterobacteriaceae</taxon>
        <taxon>Salmonella</taxon>
    </lineage>
</organism>
<dbReference type="Proteomes" id="UP000008824">
    <property type="component" value="Chromosome"/>
</dbReference>
<evidence type="ECO:0000256" key="1">
    <source>
        <dbReference type="SAM" id="MobiDB-lite"/>
    </source>
</evidence>
<protein>
    <submittedName>
        <fullName evidence="2">Uncharacterized protein</fullName>
    </submittedName>
</protein>
<feature type="region of interest" description="Disordered" evidence="1">
    <location>
        <begin position="19"/>
        <end position="40"/>
    </location>
</feature>
<dbReference type="AlphaFoldDB" id="A0A0H3BPZ3"/>
<sequence length="40" mass="4687">MKYPFSILKKLYLQELFSGENQNSGNDTPYTGRKVFTDKK</sequence>
<reference evidence="2 3" key="1">
    <citation type="journal article" date="2011" name="J. Bacteriol.">
        <title>Comparative genomics of 28 Salmonella enterica isolates: evidence for CRISPR-mediated adaptive sublineage evolution.</title>
        <authorList>
            <person name="Fricke W.F."/>
            <person name="Mammel M.K."/>
            <person name="McDermott P.F."/>
            <person name="Tartera C."/>
            <person name="White D.G."/>
            <person name="Leclerc J.E."/>
            <person name="Ravel J."/>
            <person name="Cebula T.A."/>
        </authorList>
    </citation>
    <scope>NUCLEOTIDE SEQUENCE [LARGE SCALE GENOMIC DNA]</scope>
    <source>
        <strain evidence="2 3">SL254</strain>
    </source>
</reference>
<evidence type="ECO:0000313" key="2">
    <source>
        <dbReference type="EMBL" id="ACF62288.1"/>
    </source>
</evidence>
<dbReference type="EMBL" id="CP001113">
    <property type="protein sequence ID" value="ACF62288.1"/>
    <property type="molecule type" value="Genomic_DNA"/>
</dbReference>
<name>A0A0H3BPZ3_SALNS</name>
<accession>A0A0H3BPZ3</accession>
<proteinExistence type="predicted"/>
<gene>
    <name evidence="2" type="ordered locus">SNSL254_A2731</name>
</gene>
<feature type="compositionally biased region" description="Polar residues" evidence="1">
    <location>
        <begin position="19"/>
        <end position="29"/>
    </location>
</feature>